<dbReference type="EMBL" id="AZGD01000037">
    <property type="protein sequence ID" value="KRM19580.1"/>
    <property type="molecule type" value="Genomic_DNA"/>
</dbReference>
<dbReference type="InterPro" id="IPR030949">
    <property type="entry name" value="ECF_S_folate_fam"/>
</dbReference>
<dbReference type="PATRIC" id="fig|1423755.3.peg.1517"/>
<feature type="transmembrane region" description="Helical" evidence="1">
    <location>
        <begin position="82"/>
        <end position="102"/>
    </location>
</feature>
<sequence>MTFLTWKSPKLTIRVITLAALLISLNVVLDKISVGSDNLVKLSLGFIGTALIGYFLGPWLGGIAMVVTDLISNTILATSGNFFLGFTFSAFISGVIAGSILYEQKLSLGRAFVYEFIQILITNAIFTTLWINLLYHTPFDKLLLVRMPKELISWPIESIVVFLVLTAVKKTNLKLTNTNRY</sequence>
<keyword evidence="1" id="KW-0472">Membrane</keyword>
<gene>
    <name evidence="2" type="ORF">FC40_GL001428</name>
</gene>
<dbReference type="GO" id="GO:0022857">
    <property type="term" value="F:transmembrane transporter activity"/>
    <property type="evidence" value="ECO:0007669"/>
    <property type="project" value="InterPro"/>
</dbReference>
<dbReference type="eggNOG" id="ENOG5032XKY">
    <property type="taxonomic scope" value="Bacteria"/>
</dbReference>
<feature type="transmembrane region" description="Helical" evidence="1">
    <location>
        <begin position="111"/>
        <end position="131"/>
    </location>
</feature>
<dbReference type="Pfam" id="PF12822">
    <property type="entry name" value="ECF_trnsprt"/>
    <property type="match status" value="1"/>
</dbReference>
<dbReference type="NCBIfam" id="TIGR04518">
    <property type="entry name" value="ECF_S_folT_fam"/>
    <property type="match status" value="1"/>
</dbReference>
<dbReference type="Proteomes" id="UP000051054">
    <property type="component" value="Unassembled WGS sequence"/>
</dbReference>
<dbReference type="Gene3D" id="1.10.1760.20">
    <property type="match status" value="1"/>
</dbReference>
<proteinExistence type="predicted"/>
<dbReference type="InterPro" id="IPR024529">
    <property type="entry name" value="ECF_trnsprt_substrate-spec"/>
</dbReference>
<keyword evidence="1" id="KW-0812">Transmembrane</keyword>
<feature type="transmembrane region" description="Helical" evidence="1">
    <location>
        <begin position="12"/>
        <end position="30"/>
    </location>
</feature>
<comment type="caution">
    <text evidence="2">The sequence shown here is derived from an EMBL/GenBank/DDBJ whole genome shotgun (WGS) entry which is preliminary data.</text>
</comment>
<name>A0A0R1WZI2_9LACO</name>
<feature type="transmembrane region" description="Helical" evidence="1">
    <location>
        <begin position="151"/>
        <end position="168"/>
    </location>
</feature>
<evidence type="ECO:0000313" key="3">
    <source>
        <dbReference type="Proteomes" id="UP000051054"/>
    </source>
</evidence>
<protein>
    <recommendedName>
        <fullName evidence="4">Integral membrane protein</fullName>
    </recommendedName>
</protein>
<dbReference type="STRING" id="1423755.FC40_GL001428"/>
<dbReference type="RefSeq" id="WP_025021721.1">
    <property type="nucleotide sequence ID" value="NZ_AZGD01000037.1"/>
</dbReference>
<dbReference type="AlphaFoldDB" id="A0A0R1WZI2"/>
<keyword evidence="1" id="KW-1133">Transmembrane helix</keyword>
<evidence type="ECO:0000256" key="1">
    <source>
        <dbReference type="SAM" id="Phobius"/>
    </source>
</evidence>
<feature type="transmembrane region" description="Helical" evidence="1">
    <location>
        <begin position="42"/>
        <end position="62"/>
    </location>
</feature>
<dbReference type="OrthoDB" id="4624at2"/>
<organism evidence="2 3">
    <name type="scientific">Ligilactobacillus hayakitensis DSM 18933 = JCM 14209</name>
    <dbReference type="NCBI Taxonomy" id="1423755"/>
    <lineage>
        <taxon>Bacteria</taxon>
        <taxon>Bacillati</taxon>
        <taxon>Bacillota</taxon>
        <taxon>Bacilli</taxon>
        <taxon>Lactobacillales</taxon>
        <taxon>Lactobacillaceae</taxon>
        <taxon>Ligilactobacillus</taxon>
    </lineage>
</organism>
<evidence type="ECO:0008006" key="4">
    <source>
        <dbReference type="Google" id="ProtNLM"/>
    </source>
</evidence>
<evidence type="ECO:0000313" key="2">
    <source>
        <dbReference type="EMBL" id="KRM19580.1"/>
    </source>
</evidence>
<reference evidence="2 3" key="1">
    <citation type="journal article" date="2015" name="Genome Announc.">
        <title>Expanding the biotechnology potential of lactobacilli through comparative genomics of 213 strains and associated genera.</title>
        <authorList>
            <person name="Sun Z."/>
            <person name="Harris H.M."/>
            <person name="McCann A."/>
            <person name="Guo C."/>
            <person name="Argimon S."/>
            <person name="Zhang W."/>
            <person name="Yang X."/>
            <person name="Jeffery I.B."/>
            <person name="Cooney J.C."/>
            <person name="Kagawa T.F."/>
            <person name="Liu W."/>
            <person name="Song Y."/>
            <person name="Salvetti E."/>
            <person name="Wrobel A."/>
            <person name="Rasinkangas P."/>
            <person name="Parkhill J."/>
            <person name="Rea M.C."/>
            <person name="O'Sullivan O."/>
            <person name="Ritari J."/>
            <person name="Douillard F.P."/>
            <person name="Paul Ross R."/>
            <person name="Yang R."/>
            <person name="Briner A.E."/>
            <person name="Felis G.E."/>
            <person name="de Vos W.M."/>
            <person name="Barrangou R."/>
            <person name="Klaenhammer T.R."/>
            <person name="Caufield P.W."/>
            <person name="Cui Y."/>
            <person name="Zhang H."/>
            <person name="O'Toole P.W."/>
        </authorList>
    </citation>
    <scope>NUCLEOTIDE SEQUENCE [LARGE SCALE GENOMIC DNA]</scope>
    <source>
        <strain evidence="2 3">DSM 18933</strain>
    </source>
</reference>
<accession>A0A0R1WZI2</accession>
<keyword evidence="3" id="KW-1185">Reference proteome</keyword>